<dbReference type="AlphaFoldDB" id="A0AAW0Q144"/>
<accession>A0AAW0Q144</accession>
<dbReference type="InterPro" id="IPR021040">
    <property type="entry name" value="LRRC8_Pannexin-like"/>
</dbReference>
<evidence type="ECO:0000256" key="1">
    <source>
        <dbReference type="ARBA" id="ARBA00004236"/>
    </source>
</evidence>
<dbReference type="GO" id="GO:0005886">
    <property type="term" value="C:plasma membrane"/>
    <property type="evidence" value="ECO:0007669"/>
    <property type="project" value="UniProtKB-SubCell"/>
</dbReference>
<evidence type="ECO:0000256" key="4">
    <source>
        <dbReference type="ARBA" id="ARBA00022989"/>
    </source>
</evidence>
<sequence length="109" mass="12597">MFTLTEVASLNDIQPTYRILKPWWDVFMDYLGLVMLMLAIFAMTMQITKDQVACLPYLEDSPGSPQSSPHTPSTPRQHPQPLPPPLSRMFPWRLKTYPIRLFTKSTTPM</sequence>
<evidence type="ECO:0000259" key="9">
    <source>
        <dbReference type="Pfam" id="PF12534"/>
    </source>
</evidence>
<comment type="caution">
    <text evidence="10">The sequence shown here is derived from an EMBL/GenBank/DDBJ whole genome shotgun (WGS) entry which is preliminary data.</text>
</comment>
<feature type="domain" description="LRRC8 pannexin-like TM region" evidence="9">
    <location>
        <begin position="1"/>
        <end position="65"/>
    </location>
</feature>
<feature type="transmembrane region" description="Helical" evidence="8">
    <location>
        <begin position="30"/>
        <end position="48"/>
    </location>
</feature>
<gene>
    <name evidence="10" type="ORF">WMY93_001064</name>
</gene>
<dbReference type="EMBL" id="JBBPFD010000001">
    <property type="protein sequence ID" value="KAK7945336.1"/>
    <property type="molecule type" value="Genomic_DNA"/>
</dbReference>
<keyword evidence="11" id="KW-1185">Reference proteome</keyword>
<evidence type="ECO:0000313" key="11">
    <source>
        <dbReference type="Proteomes" id="UP001460270"/>
    </source>
</evidence>
<organism evidence="10 11">
    <name type="scientific">Mugilogobius chulae</name>
    <name type="common">yellowstripe goby</name>
    <dbReference type="NCBI Taxonomy" id="88201"/>
    <lineage>
        <taxon>Eukaryota</taxon>
        <taxon>Metazoa</taxon>
        <taxon>Chordata</taxon>
        <taxon>Craniata</taxon>
        <taxon>Vertebrata</taxon>
        <taxon>Euteleostomi</taxon>
        <taxon>Actinopterygii</taxon>
        <taxon>Neopterygii</taxon>
        <taxon>Teleostei</taxon>
        <taxon>Neoteleostei</taxon>
        <taxon>Acanthomorphata</taxon>
        <taxon>Gobiaria</taxon>
        <taxon>Gobiiformes</taxon>
        <taxon>Gobioidei</taxon>
        <taxon>Gobiidae</taxon>
        <taxon>Gobionellinae</taxon>
        <taxon>Mugilogobius</taxon>
    </lineage>
</organism>
<proteinExistence type="predicted"/>
<evidence type="ECO:0000256" key="3">
    <source>
        <dbReference type="ARBA" id="ARBA00022692"/>
    </source>
</evidence>
<evidence type="ECO:0000256" key="2">
    <source>
        <dbReference type="ARBA" id="ARBA00022475"/>
    </source>
</evidence>
<dbReference type="Pfam" id="PF12534">
    <property type="entry name" value="Pannexin_like"/>
    <property type="match status" value="1"/>
</dbReference>
<keyword evidence="6" id="KW-1015">Disulfide bond</keyword>
<keyword evidence="4 8" id="KW-1133">Transmembrane helix</keyword>
<feature type="region of interest" description="Disordered" evidence="7">
    <location>
        <begin position="58"/>
        <end position="89"/>
    </location>
</feature>
<evidence type="ECO:0000256" key="5">
    <source>
        <dbReference type="ARBA" id="ARBA00023136"/>
    </source>
</evidence>
<keyword evidence="2" id="KW-1003">Cell membrane</keyword>
<evidence type="ECO:0000256" key="6">
    <source>
        <dbReference type="ARBA" id="ARBA00023157"/>
    </source>
</evidence>
<keyword evidence="5 8" id="KW-0472">Membrane</keyword>
<comment type="subcellular location">
    <subcellularLocation>
        <location evidence="1">Cell membrane</location>
    </subcellularLocation>
</comment>
<keyword evidence="3 8" id="KW-0812">Transmembrane</keyword>
<protein>
    <recommendedName>
        <fullName evidence="9">LRRC8 pannexin-like TM region domain-containing protein</fullName>
    </recommendedName>
</protein>
<feature type="compositionally biased region" description="Low complexity" evidence="7">
    <location>
        <begin position="61"/>
        <end position="77"/>
    </location>
</feature>
<dbReference type="Proteomes" id="UP001460270">
    <property type="component" value="Unassembled WGS sequence"/>
</dbReference>
<evidence type="ECO:0000256" key="7">
    <source>
        <dbReference type="SAM" id="MobiDB-lite"/>
    </source>
</evidence>
<evidence type="ECO:0000313" key="10">
    <source>
        <dbReference type="EMBL" id="KAK7945336.1"/>
    </source>
</evidence>
<evidence type="ECO:0000256" key="8">
    <source>
        <dbReference type="SAM" id="Phobius"/>
    </source>
</evidence>
<name>A0AAW0Q144_9GOBI</name>
<reference evidence="11" key="1">
    <citation type="submission" date="2024-04" db="EMBL/GenBank/DDBJ databases">
        <title>Salinicola lusitanus LLJ914,a marine bacterium isolated from the Okinawa Trough.</title>
        <authorList>
            <person name="Li J."/>
        </authorList>
    </citation>
    <scope>NUCLEOTIDE SEQUENCE [LARGE SCALE GENOMIC DNA]</scope>
</reference>